<dbReference type="Proteomes" id="UP000215914">
    <property type="component" value="Unassembled WGS sequence"/>
</dbReference>
<evidence type="ECO:0000256" key="1">
    <source>
        <dbReference type="SAM" id="MobiDB-lite"/>
    </source>
</evidence>
<dbReference type="GO" id="GO:0009658">
    <property type="term" value="P:chloroplast organization"/>
    <property type="evidence" value="ECO:0000318"/>
    <property type="project" value="GO_Central"/>
</dbReference>
<feature type="compositionally biased region" description="Low complexity" evidence="1">
    <location>
        <begin position="8"/>
        <end position="29"/>
    </location>
</feature>
<evidence type="ECO:0000313" key="3">
    <source>
        <dbReference type="Proteomes" id="UP000215914"/>
    </source>
</evidence>
<dbReference type="Gene3D" id="1.10.260.100">
    <property type="match status" value="1"/>
</dbReference>
<reference evidence="2" key="1">
    <citation type="journal article" date="2017" name="Nature">
        <title>The sunflower genome provides insights into oil metabolism, flowering and Asterid evolution.</title>
        <authorList>
            <person name="Badouin H."/>
            <person name="Gouzy J."/>
            <person name="Grassa C.J."/>
            <person name="Murat F."/>
            <person name="Staton S.E."/>
            <person name="Cottret L."/>
            <person name="Lelandais-Briere C."/>
            <person name="Owens G.L."/>
            <person name="Carrere S."/>
            <person name="Mayjonade B."/>
            <person name="Legrand L."/>
            <person name="Gill N."/>
            <person name="Kane N.C."/>
            <person name="Bowers J.E."/>
            <person name="Hubner S."/>
            <person name="Bellec A."/>
            <person name="Berard A."/>
            <person name="Berges H."/>
            <person name="Blanchet N."/>
            <person name="Boniface M.C."/>
            <person name="Brunel D."/>
            <person name="Catrice O."/>
            <person name="Chaidir N."/>
            <person name="Claudel C."/>
            <person name="Donnadieu C."/>
            <person name="Faraut T."/>
            <person name="Fievet G."/>
            <person name="Helmstetter N."/>
            <person name="King M."/>
            <person name="Knapp S.J."/>
            <person name="Lai Z."/>
            <person name="Le Paslier M.C."/>
            <person name="Lippi Y."/>
            <person name="Lorenzon L."/>
            <person name="Mandel J.R."/>
            <person name="Marage G."/>
            <person name="Marchand G."/>
            <person name="Marquand E."/>
            <person name="Bret-Mestries E."/>
            <person name="Morien E."/>
            <person name="Nambeesan S."/>
            <person name="Nguyen T."/>
            <person name="Pegot-Espagnet P."/>
            <person name="Pouilly N."/>
            <person name="Raftis F."/>
            <person name="Sallet E."/>
            <person name="Schiex T."/>
            <person name="Thomas J."/>
            <person name="Vandecasteele C."/>
            <person name="Vares D."/>
            <person name="Vear F."/>
            <person name="Vautrin S."/>
            <person name="Crespi M."/>
            <person name="Mangin B."/>
            <person name="Burke J.M."/>
            <person name="Salse J."/>
            <person name="Munos S."/>
            <person name="Vincourt P."/>
            <person name="Rieseberg L.H."/>
            <person name="Langlade N.B."/>
        </authorList>
    </citation>
    <scope>NUCLEOTIDE SEQUENCE</scope>
    <source>
        <tissue evidence="2">Leaves</tissue>
    </source>
</reference>
<feature type="compositionally biased region" description="Basic and acidic residues" evidence="1">
    <location>
        <begin position="30"/>
        <end position="48"/>
    </location>
</feature>
<dbReference type="Gramene" id="mRNA:HanXRQr2_Chr02g0052711">
    <property type="protein sequence ID" value="mRNA:HanXRQr2_Chr02g0052711"/>
    <property type="gene ID" value="HanXRQr2_Chr02g0052711"/>
</dbReference>
<evidence type="ECO:0000313" key="2">
    <source>
        <dbReference type="EMBL" id="KAF5817413.1"/>
    </source>
</evidence>
<gene>
    <name evidence="2" type="ORF">HanXRQr2_Chr02g0052711</name>
</gene>
<dbReference type="PANTHER" id="PTHR47296:SF1">
    <property type="entry name" value="PROTEIN TIC 40, CHLOROPLASTIC"/>
    <property type="match status" value="1"/>
</dbReference>
<accession>A0A9K3JLZ9</accession>
<dbReference type="EMBL" id="MNCJ02000317">
    <property type="protein sequence ID" value="KAF5817413.1"/>
    <property type="molecule type" value="Genomic_DNA"/>
</dbReference>
<feature type="region of interest" description="Disordered" evidence="1">
    <location>
        <begin position="1"/>
        <end position="82"/>
    </location>
</feature>
<proteinExistence type="predicted"/>
<organism evidence="2 3">
    <name type="scientific">Helianthus annuus</name>
    <name type="common">Common sunflower</name>
    <dbReference type="NCBI Taxonomy" id="4232"/>
    <lineage>
        <taxon>Eukaryota</taxon>
        <taxon>Viridiplantae</taxon>
        <taxon>Streptophyta</taxon>
        <taxon>Embryophyta</taxon>
        <taxon>Tracheophyta</taxon>
        <taxon>Spermatophyta</taxon>
        <taxon>Magnoliopsida</taxon>
        <taxon>eudicotyledons</taxon>
        <taxon>Gunneridae</taxon>
        <taxon>Pentapetalae</taxon>
        <taxon>asterids</taxon>
        <taxon>campanulids</taxon>
        <taxon>Asterales</taxon>
        <taxon>Asteraceae</taxon>
        <taxon>Asteroideae</taxon>
        <taxon>Heliantheae alliance</taxon>
        <taxon>Heliantheae</taxon>
        <taxon>Helianthus</taxon>
    </lineage>
</organism>
<dbReference type="PANTHER" id="PTHR47296">
    <property type="entry name" value="PROTEIN TIC 40, CHLOROPLASTIC"/>
    <property type="match status" value="1"/>
</dbReference>
<sequence>MTMIANKSETSQGSSATSAATVDVPPTKTKPTESKDDNESTKEPKKSAFVDVSPEETLKTSFEKLEESPEAESPKDSEFTNQASENGSAFKLMDSAFKLMDSPSEGPSSTGTKINGMSVEAFDKMMHDPTVQETIYPYLPEEMRNPTSFKWLLQHKHDMYIALFGKERYCQVVQDIVNDKKESPEWHNWMMDSLKNFDPNSPKVKEQFEKVGLTTEEVTSKISANPDIIMAFENPRVQAALLDVCMHVHIMARVENPKVLEAIMDCYLNTSIIKYQNDKEVMDLFNKMSELFPGLTGAP</sequence>
<dbReference type="GO" id="GO:0045037">
    <property type="term" value="P:protein import into chloroplast stroma"/>
    <property type="evidence" value="ECO:0000318"/>
    <property type="project" value="GO_Central"/>
</dbReference>
<dbReference type="GO" id="GO:0009706">
    <property type="term" value="C:chloroplast inner membrane"/>
    <property type="evidence" value="ECO:0000318"/>
    <property type="project" value="GO_Central"/>
</dbReference>
<feature type="compositionally biased region" description="Basic and acidic residues" evidence="1">
    <location>
        <begin position="56"/>
        <end position="78"/>
    </location>
</feature>
<keyword evidence="3" id="KW-1185">Reference proteome</keyword>
<protein>
    <submittedName>
        <fullName evidence="2">Uncharacterized protein</fullName>
    </submittedName>
</protein>
<comment type="caution">
    <text evidence="2">The sequence shown here is derived from an EMBL/GenBank/DDBJ whole genome shotgun (WGS) entry which is preliminary data.</text>
</comment>
<dbReference type="AlphaFoldDB" id="A0A9K3JLZ9"/>
<reference evidence="2" key="2">
    <citation type="submission" date="2020-06" db="EMBL/GenBank/DDBJ databases">
        <title>Helianthus annuus Genome sequencing and assembly Release 2.</title>
        <authorList>
            <person name="Gouzy J."/>
            <person name="Langlade N."/>
            <person name="Munos S."/>
        </authorList>
    </citation>
    <scope>NUCLEOTIDE SEQUENCE</scope>
    <source>
        <tissue evidence="2">Leaves</tissue>
    </source>
</reference>
<name>A0A9K3JLZ9_HELAN</name>